<comment type="caution">
    <text evidence="2">The sequence shown here is derived from an EMBL/GenBank/DDBJ whole genome shotgun (WGS) entry which is preliminary data.</text>
</comment>
<evidence type="ECO:0000256" key="1">
    <source>
        <dbReference type="SAM" id="Phobius"/>
    </source>
</evidence>
<organism evidence="2 4">
    <name type="scientific">Eschrichtius robustus</name>
    <name type="common">California gray whale</name>
    <name type="synonym">Eschrichtius gibbosus</name>
    <dbReference type="NCBI Taxonomy" id="9764"/>
    <lineage>
        <taxon>Eukaryota</taxon>
        <taxon>Metazoa</taxon>
        <taxon>Chordata</taxon>
        <taxon>Craniata</taxon>
        <taxon>Vertebrata</taxon>
        <taxon>Euteleostomi</taxon>
        <taxon>Mammalia</taxon>
        <taxon>Eutheria</taxon>
        <taxon>Laurasiatheria</taxon>
        <taxon>Artiodactyla</taxon>
        <taxon>Whippomorpha</taxon>
        <taxon>Cetacea</taxon>
        <taxon>Mysticeti</taxon>
        <taxon>Eschrichtiidae</taxon>
        <taxon>Eschrichtius</taxon>
    </lineage>
</organism>
<dbReference type="EMBL" id="JAIQCJ010002032">
    <property type="protein sequence ID" value="KAJ8784788.1"/>
    <property type="molecule type" value="Genomic_DNA"/>
</dbReference>
<proteinExistence type="predicted"/>
<evidence type="ECO:0000313" key="4">
    <source>
        <dbReference type="Proteomes" id="UP001159641"/>
    </source>
</evidence>
<dbReference type="EMBL" id="JAIQCJ010002027">
    <property type="protein sequence ID" value="KAJ8785205.1"/>
    <property type="molecule type" value="Genomic_DNA"/>
</dbReference>
<keyword evidence="1" id="KW-0472">Membrane</keyword>
<keyword evidence="1" id="KW-1133">Transmembrane helix</keyword>
<evidence type="ECO:0000313" key="2">
    <source>
        <dbReference type="EMBL" id="KAJ8784788.1"/>
    </source>
</evidence>
<evidence type="ECO:0000313" key="3">
    <source>
        <dbReference type="EMBL" id="KAJ8785205.1"/>
    </source>
</evidence>
<sequence>MHITANLIYAYVFENIKSVRLEALLLSLLSIVVLVLVKELNEQFKRKIKIVLPVDLVLVSMNQHLAFCPAMLAVAVGNLQRLTLLSKIIAASFTCYCTNMENTYGLEVVGHIPKG</sequence>
<keyword evidence="1" id="KW-0812">Transmembrane</keyword>
<accession>A0AB34GXE8</accession>
<name>A0AB34GXE8_ESCRO</name>
<feature type="transmembrane region" description="Helical" evidence="1">
    <location>
        <begin position="19"/>
        <end position="37"/>
    </location>
</feature>
<reference evidence="2 4" key="1">
    <citation type="submission" date="2022-11" db="EMBL/GenBank/DDBJ databases">
        <title>Whole genome sequence of Eschrichtius robustus ER-17-0199.</title>
        <authorList>
            <person name="Bruniche-Olsen A."/>
            <person name="Black A.N."/>
            <person name="Fields C.J."/>
            <person name="Walden K."/>
            <person name="Dewoody J.A."/>
        </authorList>
    </citation>
    <scope>NUCLEOTIDE SEQUENCE [LARGE SCALE GENOMIC DNA]</scope>
    <source>
        <strain evidence="2">ER-17-0199</strain>
        <tissue evidence="2">Blubber</tissue>
    </source>
</reference>
<dbReference type="Proteomes" id="UP001159641">
    <property type="component" value="Unassembled WGS sequence"/>
</dbReference>
<dbReference type="AlphaFoldDB" id="A0AB34GXE8"/>
<keyword evidence="4" id="KW-1185">Reference proteome</keyword>
<protein>
    <submittedName>
        <fullName evidence="2">Uncharacterized protein</fullName>
    </submittedName>
</protein>
<gene>
    <name evidence="3" type="ORF">J1605_007761</name>
    <name evidence="2" type="ORF">J1605_007815</name>
</gene>